<proteinExistence type="predicted"/>
<keyword evidence="3" id="KW-1185">Reference proteome</keyword>
<sequence length="99" mass="11107">MSGIKSTCDDDQQGWYTVVDDPQNTPFPPATEPDKEFDFYIGFARAIGHVDSNTLDVAVNTRGRILFYLNDGDQVWIKMELSSGSGLNFGSRDWKLLTL</sequence>
<dbReference type="GeneID" id="83177116"/>
<reference evidence="2" key="1">
    <citation type="submission" date="2022-12" db="EMBL/GenBank/DDBJ databases">
        <authorList>
            <person name="Petersen C."/>
        </authorList>
    </citation>
    <scope>NUCLEOTIDE SEQUENCE</scope>
    <source>
        <strain evidence="2">IBT 15544</strain>
    </source>
</reference>
<dbReference type="EMBL" id="JAPQKR010000005">
    <property type="protein sequence ID" value="KAJ5216346.1"/>
    <property type="molecule type" value="Genomic_DNA"/>
</dbReference>
<evidence type="ECO:0000256" key="1">
    <source>
        <dbReference type="SAM" id="MobiDB-lite"/>
    </source>
</evidence>
<reference evidence="2" key="2">
    <citation type="journal article" date="2023" name="IMA Fungus">
        <title>Comparative genomic study of the Penicillium genus elucidates a diverse pangenome and 15 lateral gene transfer events.</title>
        <authorList>
            <person name="Petersen C."/>
            <person name="Sorensen T."/>
            <person name="Nielsen M.R."/>
            <person name="Sondergaard T.E."/>
            <person name="Sorensen J.L."/>
            <person name="Fitzpatrick D.A."/>
            <person name="Frisvad J.C."/>
            <person name="Nielsen K.L."/>
        </authorList>
    </citation>
    <scope>NUCLEOTIDE SEQUENCE</scope>
    <source>
        <strain evidence="2">IBT 15544</strain>
    </source>
</reference>
<organism evidence="2 3">
    <name type="scientific">Penicillium cinerascens</name>
    <dbReference type="NCBI Taxonomy" id="70096"/>
    <lineage>
        <taxon>Eukaryota</taxon>
        <taxon>Fungi</taxon>
        <taxon>Dikarya</taxon>
        <taxon>Ascomycota</taxon>
        <taxon>Pezizomycotina</taxon>
        <taxon>Eurotiomycetes</taxon>
        <taxon>Eurotiomycetidae</taxon>
        <taxon>Eurotiales</taxon>
        <taxon>Aspergillaceae</taxon>
        <taxon>Penicillium</taxon>
    </lineage>
</organism>
<accession>A0A9W9NAS0</accession>
<comment type="caution">
    <text evidence="2">The sequence shown here is derived from an EMBL/GenBank/DDBJ whole genome shotgun (WGS) entry which is preliminary data.</text>
</comment>
<name>A0A9W9NAS0_9EURO</name>
<evidence type="ECO:0000313" key="2">
    <source>
        <dbReference type="EMBL" id="KAJ5216346.1"/>
    </source>
</evidence>
<evidence type="ECO:0000313" key="3">
    <source>
        <dbReference type="Proteomes" id="UP001150904"/>
    </source>
</evidence>
<dbReference type="AlphaFoldDB" id="A0A9W9NAS0"/>
<protein>
    <submittedName>
        <fullName evidence="2">Uncharacterized protein</fullName>
    </submittedName>
</protein>
<dbReference type="Proteomes" id="UP001150904">
    <property type="component" value="Unassembled WGS sequence"/>
</dbReference>
<feature type="region of interest" description="Disordered" evidence="1">
    <location>
        <begin position="1"/>
        <end position="31"/>
    </location>
</feature>
<dbReference type="RefSeq" id="XP_058312159.1">
    <property type="nucleotide sequence ID" value="XM_058449815.1"/>
</dbReference>
<gene>
    <name evidence="2" type="ORF">N7498_002753</name>
</gene>